<dbReference type="RefSeq" id="WP_306065299.1">
    <property type="nucleotide sequence ID" value="NZ_JAROCA020000001.1"/>
</dbReference>
<proteinExistence type="predicted"/>
<dbReference type="InterPro" id="IPR007497">
    <property type="entry name" value="SIMPL/DUF541"/>
</dbReference>
<reference evidence="1 2" key="1">
    <citation type="submission" date="2023-10" db="EMBL/GenBank/DDBJ databases">
        <title>179-bfca-hs.</title>
        <authorList>
            <person name="Miliotis G."/>
            <person name="Sengupta P."/>
            <person name="Hameed A."/>
            <person name="Chuvochina M."/>
            <person name="Mcdonagh F."/>
            <person name="Simpson A.C."/>
            <person name="Singh N.K."/>
            <person name="Rekha P.D."/>
            <person name="Raman K."/>
            <person name="Hugenholtz P."/>
            <person name="Venkateswaran K."/>
        </authorList>
    </citation>
    <scope>NUCLEOTIDE SEQUENCE [LARGE SCALE GENOMIC DNA]</scope>
    <source>
        <strain evidence="1 2">179-BFC-A-HS</strain>
    </source>
</reference>
<dbReference type="PANTHER" id="PTHR34387">
    <property type="entry name" value="SLR1258 PROTEIN"/>
    <property type="match status" value="1"/>
</dbReference>
<dbReference type="Gene3D" id="3.30.70.2970">
    <property type="entry name" value="Protein of unknown function (DUF541), domain 2"/>
    <property type="match status" value="1"/>
</dbReference>
<dbReference type="PANTHER" id="PTHR34387:SF1">
    <property type="entry name" value="PERIPLASMIC IMMUNOGENIC PROTEIN"/>
    <property type="match status" value="1"/>
</dbReference>
<dbReference type="Proteomes" id="UP001228376">
    <property type="component" value="Unassembled WGS sequence"/>
</dbReference>
<comment type="caution">
    <text evidence="1">The sequence shown here is derived from an EMBL/GenBank/DDBJ whole genome shotgun (WGS) entry which is preliminary data.</text>
</comment>
<organism evidence="1 2">
    <name type="scientific">Tigheibacillus jepli</name>
    <dbReference type="NCBI Taxonomy" id="3035914"/>
    <lineage>
        <taxon>Bacteria</taxon>
        <taxon>Bacillati</taxon>
        <taxon>Bacillota</taxon>
        <taxon>Bacilli</taxon>
        <taxon>Bacillales</taxon>
        <taxon>Bacillaceae</taxon>
        <taxon>Tigheibacillus</taxon>
    </lineage>
</organism>
<dbReference type="EMBL" id="JAROCA020000001">
    <property type="protein sequence ID" value="MDY0405378.1"/>
    <property type="molecule type" value="Genomic_DNA"/>
</dbReference>
<protein>
    <submittedName>
        <fullName evidence="1">SIMPL domain-containing protein</fullName>
    </submittedName>
</protein>
<sequence>MYESRSLQKIITVNGKAKIAVEPDKVMVRLEVYTENLLLEQAQQENAGTMKRVIDSLLQLGIGSENMQTTSFTMQPMYDYVEGKQVFRGFAVNNALTVTLKQVQETGRVIDTAVKNGVNRVSDIRFLVENQAYFYKQALNMALEDAVSKALAMGEKMQLTVDPYPVKIDETTNQSQLPRQFSTASSPATSIEPGRIIIPASVHVQFRY</sequence>
<keyword evidence="2" id="KW-1185">Reference proteome</keyword>
<accession>A0ABU5CGD4</accession>
<dbReference type="Pfam" id="PF04402">
    <property type="entry name" value="SIMPL"/>
    <property type="match status" value="1"/>
</dbReference>
<name>A0ABU5CGD4_9BACI</name>
<dbReference type="Gene3D" id="3.30.110.170">
    <property type="entry name" value="Protein of unknown function (DUF541), domain 1"/>
    <property type="match status" value="1"/>
</dbReference>
<evidence type="ECO:0000313" key="2">
    <source>
        <dbReference type="Proteomes" id="UP001228376"/>
    </source>
</evidence>
<evidence type="ECO:0000313" key="1">
    <source>
        <dbReference type="EMBL" id="MDY0405378.1"/>
    </source>
</evidence>
<gene>
    <name evidence="1" type="ORF">P5G51_008180</name>
</gene>
<dbReference type="InterPro" id="IPR052022">
    <property type="entry name" value="26kDa_periplasmic_antigen"/>
</dbReference>